<evidence type="ECO:0000259" key="5">
    <source>
        <dbReference type="Pfam" id="PF12265"/>
    </source>
</evidence>
<dbReference type="AlphaFoldDB" id="A0A8S1R8B4"/>
<feature type="compositionally biased region" description="Acidic residues" evidence="4">
    <location>
        <begin position="32"/>
        <end position="73"/>
    </location>
</feature>
<dbReference type="InterPro" id="IPR051972">
    <property type="entry name" value="Glutamate-rich_WD_repeat"/>
</dbReference>
<keyword evidence="2" id="KW-0677">Repeat</keyword>
<feature type="region of interest" description="Disordered" evidence="4">
    <location>
        <begin position="522"/>
        <end position="542"/>
    </location>
</feature>
<dbReference type="SMART" id="SM00320">
    <property type="entry name" value="WD40"/>
    <property type="match status" value="4"/>
</dbReference>
<dbReference type="Pfam" id="PF12265">
    <property type="entry name" value="CAF1C_H4-bd"/>
    <property type="match status" value="1"/>
</dbReference>
<dbReference type="Pfam" id="PF00400">
    <property type="entry name" value="WD40"/>
    <property type="match status" value="3"/>
</dbReference>
<evidence type="ECO:0000256" key="2">
    <source>
        <dbReference type="ARBA" id="ARBA00022737"/>
    </source>
</evidence>
<feature type="repeat" description="WD" evidence="3">
    <location>
        <begin position="388"/>
        <end position="423"/>
    </location>
</feature>
<gene>
    <name evidence="6" type="ORF">PSON_ATCC_30995.1.T1470093</name>
</gene>
<dbReference type="EMBL" id="CAJJDN010000147">
    <property type="protein sequence ID" value="CAD8123817.1"/>
    <property type="molecule type" value="Genomic_DNA"/>
</dbReference>
<keyword evidence="1 3" id="KW-0853">WD repeat</keyword>
<feature type="region of interest" description="Disordered" evidence="4">
    <location>
        <begin position="209"/>
        <end position="237"/>
    </location>
</feature>
<dbReference type="OrthoDB" id="2161379at2759"/>
<accession>A0A8S1R8B4</accession>
<organism evidence="6 7">
    <name type="scientific">Paramecium sonneborni</name>
    <dbReference type="NCBI Taxonomy" id="65129"/>
    <lineage>
        <taxon>Eukaryota</taxon>
        <taxon>Sar</taxon>
        <taxon>Alveolata</taxon>
        <taxon>Ciliophora</taxon>
        <taxon>Intramacronucleata</taxon>
        <taxon>Oligohymenophorea</taxon>
        <taxon>Peniculida</taxon>
        <taxon>Parameciidae</taxon>
        <taxon>Paramecium</taxon>
    </lineage>
</organism>
<evidence type="ECO:0000313" key="7">
    <source>
        <dbReference type="Proteomes" id="UP000692954"/>
    </source>
</evidence>
<dbReference type="GO" id="GO:0005730">
    <property type="term" value="C:nucleolus"/>
    <property type="evidence" value="ECO:0007669"/>
    <property type="project" value="TreeGrafter"/>
</dbReference>
<reference evidence="6" key="1">
    <citation type="submission" date="2021-01" db="EMBL/GenBank/DDBJ databases">
        <authorList>
            <consortium name="Genoscope - CEA"/>
            <person name="William W."/>
        </authorList>
    </citation>
    <scope>NUCLEOTIDE SEQUENCE</scope>
</reference>
<evidence type="ECO:0000256" key="3">
    <source>
        <dbReference type="PROSITE-ProRule" id="PRU00221"/>
    </source>
</evidence>
<evidence type="ECO:0000313" key="6">
    <source>
        <dbReference type="EMBL" id="CAD8123817.1"/>
    </source>
</evidence>
<feature type="compositionally biased region" description="Low complexity" evidence="4">
    <location>
        <begin position="82"/>
        <end position="102"/>
    </location>
</feature>
<dbReference type="InterPro" id="IPR022052">
    <property type="entry name" value="Histone-bd_RBBP4-like_N"/>
</dbReference>
<feature type="domain" description="Histone-binding protein RBBP4-like N-terminal" evidence="5">
    <location>
        <begin position="129"/>
        <end position="205"/>
    </location>
</feature>
<dbReference type="Proteomes" id="UP000692954">
    <property type="component" value="Unassembled WGS sequence"/>
</dbReference>
<dbReference type="PROSITE" id="PS50294">
    <property type="entry name" value="WD_REPEATS_REGION"/>
    <property type="match status" value="2"/>
</dbReference>
<dbReference type="PANTHER" id="PTHR45903">
    <property type="entry name" value="GLUTAMATE-RICH WD REPEAT-CONTAINING PROTEIN 1"/>
    <property type="match status" value="1"/>
</dbReference>
<dbReference type="GO" id="GO:0042254">
    <property type="term" value="P:ribosome biogenesis"/>
    <property type="evidence" value="ECO:0007669"/>
    <property type="project" value="TreeGrafter"/>
</dbReference>
<dbReference type="PROSITE" id="PS50082">
    <property type="entry name" value="WD_REPEATS_2"/>
    <property type="match status" value="2"/>
</dbReference>
<protein>
    <recommendedName>
        <fullName evidence="5">Histone-binding protein RBBP4-like N-terminal domain-containing protein</fullName>
    </recommendedName>
</protein>
<feature type="region of interest" description="Disordered" evidence="4">
    <location>
        <begin position="26"/>
        <end position="118"/>
    </location>
</feature>
<proteinExistence type="predicted"/>
<dbReference type="PANTHER" id="PTHR45903:SF1">
    <property type="entry name" value="GLUTAMATE-RICH WD REPEAT-CONTAINING PROTEIN 1"/>
    <property type="match status" value="1"/>
</dbReference>
<feature type="compositionally biased region" description="Acidic residues" evidence="4">
    <location>
        <begin position="210"/>
        <end position="231"/>
    </location>
</feature>
<sequence>MQSRSQRRRRILKQCIQKKSKIEDNAHVTQEIDSDYEDVSEMEEDEHIQYEDEFDDEYESEEGEINIDSEDEEILQKEEQNQEQSQQTQQTQQQQQPQQQKSTLKRKKKGMEQESQENQKRVWFYDEAENLDFDNRAYNMLHRVTTEWPCLSCDFVLTEEEQQQYRNKEFHKMNKYPYTVYLAAGTQAAQPTKNQIYLLKLSKMHKTKYDDDEASQSEEDSEDDNLSNDEEGQVHLSSVTGLRSGVNRLKTMNGQAIAAYWNENGDVNILDLNPLYKKLQTNQQSQFNLSQLHHKIFKNQQEGFALDWSRLKVGDLISGSVDGKIYLYHLNNNDWLRDNKAYEYHKGSVEDLQFSPIESFVYASCSTDGTLCIVDTREGKHKQAQILIQAHNCDVNVISWNQVSATLVATGADDGCFKIWDLKYPKNDAISEIQFHNKAITSIQFQPNSDSSIAVSSEDHKLSIWDFAVENENNNEDDVPDQLMFVHQGQKDLKELKYHPIYYEMIVSTSANGFNVFKPTLDEEEKKSEQSEEDQGQIPVIKEEDLNKYFQQMSIQ</sequence>
<evidence type="ECO:0000256" key="1">
    <source>
        <dbReference type="ARBA" id="ARBA00022574"/>
    </source>
</evidence>
<keyword evidence="7" id="KW-1185">Reference proteome</keyword>
<comment type="caution">
    <text evidence="6">The sequence shown here is derived from an EMBL/GenBank/DDBJ whole genome shotgun (WGS) entry which is preliminary data.</text>
</comment>
<feature type="repeat" description="WD" evidence="3">
    <location>
        <begin position="433"/>
        <end position="475"/>
    </location>
</feature>
<dbReference type="InterPro" id="IPR001680">
    <property type="entry name" value="WD40_rpt"/>
</dbReference>
<evidence type="ECO:0000256" key="4">
    <source>
        <dbReference type="SAM" id="MobiDB-lite"/>
    </source>
</evidence>
<name>A0A8S1R8B4_9CILI</name>